<keyword evidence="1" id="KW-1133">Transmembrane helix</keyword>
<feature type="transmembrane region" description="Helical" evidence="1">
    <location>
        <begin position="346"/>
        <end position="363"/>
    </location>
</feature>
<sequence length="428" mass="45700">MVFPAEGFGTSRSSRSFGNAIVNRLAPANRNIGLDTARGVAIFGMIATHIIPLVTIAGEATSASIFAGRASALFAVIAGISIVLSTRRTLEDGGWGRAAAGLFTRGLCIVVLGLILGLFTTHVAVILVNYGIMFMIATLFLRAGPRTLGVLAFVWVIVTPLISFAVRDHFQLPQAFEIPNLFMLAEPGYLLTAIGLTGYYPVLQWLGYILIGMSLGHLNWYRSVTCWSAVAVGTGLALLAKAFSWLLMTASPAGYFDLIGSAYDNYDKDFEELLITGTHGVTPTDTWCWLTVSAPHTGTTLDLAGTIGVALVVIGVCCLVSNALGSFGTTFEQNPTHQLCEGPGRLWLFVLSAPGSMPLTIYSGHVVFLEVTQQFPLGPWPEYVLHIYVAVFAAVLWKVFVLPRGPLEQVLSLASSGVAKLVPARSGS</sequence>
<evidence type="ECO:0000313" key="4">
    <source>
        <dbReference type="Proteomes" id="UP000235598"/>
    </source>
</evidence>
<protein>
    <recommendedName>
        <fullName evidence="2">Heparan-alpha-glucosaminide N-acetyltransferase catalytic domain-containing protein</fullName>
    </recommendedName>
</protein>
<reference evidence="3 4" key="1">
    <citation type="submission" date="2017-09" db="EMBL/GenBank/DDBJ databases">
        <title>Bacterial strain isolated from the female urinary microbiota.</title>
        <authorList>
            <person name="Thomas-White K."/>
            <person name="Kumar N."/>
            <person name="Forster S."/>
            <person name="Putonti C."/>
            <person name="Lawley T."/>
            <person name="Wolfe A.J."/>
        </authorList>
    </citation>
    <scope>NUCLEOTIDE SEQUENCE [LARGE SCALE GENOMIC DNA]</scope>
    <source>
        <strain evidence="3 4">UMB1301</strain>
    </source>
</reference>
<dbReference type="Proteomes" id="UP000235598">
    <property type="component" value="Unassembled WGS sequence"/>
</dbReference>
<evidence type="ECO:0000313" key="3">
    <source>
        <dbReference type="EMBL" id="PMD05757.1"/>
    </source>
</evidence>
<feature type="transmembrane region" description="Helical" evidence="1">
    <location>
        <begin position="40"/>
        <end position="58"/>
    </location>
</feature>
<feature type="transmembrane region" description="Helical" evidence="1">
    <location>
        <begin position="383"/>
        <end position="402"/>
    </location>
</feature>
<keyword evidence="1" id="KW-0812">Transmembrane</keyword>
<dbReference type="InterPro" id="IPR012429">
    <property type="entry name" value="HGSNAT_cat"/>
</dbReference>
<feature type="transmembrane region" description="Helical" evidence="1">
    <location>
        <begin position="64"/>
        <end position="86"/>
    </location>
</feature>
<dbReference type="Pfam" id="PF07786">
    <property type="entry name" value="HGSNAT_cat"/>
    <property type="match status" value="1"/>
</dbReference>
<feature type="transmembrane region" description="Helical" evidence="1">
    <location>
        <begin position="148"/>
        <end position="166"/>
    </location>
</feature>
<dbReference type="OrthoDB" id="4966979at2"/>
<name>A0A2N6VNT7_9MICO</name>
<comment type="caution">
    <text evidence="3">The sequence shown here is derived from an EMBL/GenBank/DDBJ whole genome shotgun (WGS) entry which is preliminary data.</text>
</comment>
<feature type="transmembrane region" description="Helical" evidence="1">
    <location>
        <begin position="123"/>
        <end position="141"/>
    </location>
</feature>
<feature type="domain" description="Heparan-alpha-glucosaminide N-acetyltransferase catalytic" evidence="2">
    <location>
        <begin position="31"/>
        <end position="224"/>
    </location>
</feature>
<feature type="transmembrane region" description="Helical" evidence="1">
    <location>
        <begin position="303"/>
        <end position="325"/>
    </location>
</feature>
<organism evidence="3 4">
    <name type="scientific">Brevibacterium paucivorans</name>
    <dbReference type="NCBI Taxonomy" id="170994"/>
    <lineage>
        <taxon>Bacteria</taxon>
        <taxon>Bacillati</taxon>
        <taxon>Actinomycetota</taxon>
        <taxon>Actinomycetes</taxon>
        <taxon>Micrococcales</taxon>
        <taxon>Brevibacteriaceae</taxon>
        <taxon>Brevibacterium</taxon>
    </lineage>
</organism>
<gene>
    <name evidence="3" type="ORF">CJ199_07085</name>
</gene>
<feature type="transmembrane region" description="Helical" evidence="1">
    <location>
        <begin position="189"/>
        <end position="212"/>
    </location>
</feature>
<dbReference type="RefSeq" id="WP_102238774.1">
    <property type="nucleotide sequence ID" value="NZ_BAAAIM010000004.1"/>
</dbReference>
<accession>A0A2N6VNT7</accession>
<keyword evidence="1" id="KW-0472">Membrane</keyword>
<proteinExistence type="predicted"/>
<evidence type="ECO:0000256" key="1">
    <source>
        <dbReference type="SAM" id="Phobius"/>
    </source>
</evidence>
<evidence type="ECO:0000259" key="2">
    <source>
        <dbReference type="Pfam" id="PF07786"/>
    </source>
</evidence>
<feature type="transmembrane region" description="Helical" evidence="1">
    <location>
        <begin position="98"/>
        <end position="117"/>
    </location>
</feature>
<feature type="transmembrane region" description="Helical" evidence="1">
    <location>
        <begin position="224"/>
        <end position="248"/>
    </location>
</feature>
<dbReference type="EMBL" id="PNHK01000002">
    <property type="protein sequence ID" value="PMD05757.1"/>
    <property type="molecule type" value="Genomic_DNA"/>
</dbReference>
<dbReference type="AlphaFoldDB" id="A0A2N6VNT7"/>